<dbReference type="Proteomes" id="UP000280298">
    <property type="component" value="Chromosome"/>
</dbReference>
<name>A0A3Q9ERW7_9ACTN</name>
<dbReference type="EMBL" id="CP034539">
    <property type="protein sequence ID" value="AZQ34815.1"/>
    <property type="molecule type" value="Genomic_DNA"/>
</dbReference>
<dbReference type="KEGG" id="scya:EJ357_16075"/>
<feature type="region of interest" description="Disordered" evidence="1">
    <location>
        <begin position="1"/>
        <end position="54"/>
    </location>
</feature>
<keyword evidence="3" id="KW-1185">Reference proteome</keyword>
<evidence type="ECO:0000313" key="2">
    <source>
        <dbReference type="EMBL" id="AZQ34815.1"/>
    </source>
</evidence>
<dbReference type="AlphaFoldDB" id="A0A3Q9ERW7"/>
<proteinExistence type="predicted"/>
<protein>
    <submittedName>
        <fullName evidence="2">Uncharacterized protein</fullName>
    </submittedName>
</protein>
<sequence length="74" mass="7357">MPPLGEFEDGAPQGPKRGSGGGSPQGGTELIPTACSWAGVMRDPAQPPAGIPPVRMSVPAAILAARDDHGGGQQ</sequence>
<gene>
    <name evidence="2" type="ORF">EJ357_16075</name>
</gene>
<reference evidence="2 3" key="1">
    <citation type="journal article" date="2019" name="Int. J. Syst. Evol. Microbiol.">
        <title>Streptomyces cyaneochromogenes sp. nov., a blue pigment-producing actinomycete from manganese-contaminated soil.</title>
        <authorList>
            <person name="Tang X."/>
            <person name="Zhao J."/>
            <person name="Li K."/>
            <person name="Chen Z."/>
            <person name="Sun Y."/>
            <person name="Gao J."/>
        </authorList>
    </citation>
    <scope>NUCLEOTIDE SEQUENCE [LARGE SCALE GENOMIC DNA]</scope>
    <source>
        <strain evidence="2 3">MK-45</strain>
    </source>
</reference>
<accession>A0A3Q9ERW7</accession>
<organism evidence="2 3">
    <name type="scientific">Streptomyces cyaneochromogenes</name>
    <dbReference type="NCBI Taxonomy" id="2496836"/>
    <lineage>
        <taxon>Bacteria</taxon>
        <taxon>Bacillati</taxon>
        <taxon>Actinomycetota</taxon>
        <taxon>Actinomycetes</taxon>
        <taxon>Kitasatosporales</taxon>
        <taxon>Streptomycetaceae</taxon>
        <taxon>Streptomyces</taxon>
    </lineage>
</organism>
<evidence type="ECO:0000313" key="3">
    <source>
        <dbReference type="Proteomes" id="UP000280298"/>
    </source>
</evidence>
<evidence type="ECO:0000256" key="1">
    <source>
        <dbReference type="SAM" id="MobiDB-lite"/>
    </source>
</evidence>